<reference evidence="2 3" key="1">
    <citation type="submission" date="2018-12" db="EMBL/GenBank/DDBJ databases">
        <authorList>
            <consortium name="Pathogen Informatics"/>
        </authorList>
    </citation>
    <scope>NUCLEOTIDE SEQUENCE [LARGE SCALE GENOMIC DNA]</scope>
    <source>
        <strain evidence="2 3">NCTC11541</strain>
    </source>
</reference>
<evidence type="ECO:0000313" key="3">
    <source>
        <dbReference type="Proteomes" id="UP000278157"/>
    </source>
</evidence>
<dbReference type="SUPFAM" id="SSF103515">
    <property type="entry name" value="Autotransporter"/>
    <property type="match status" value="1"/>
</dbReference>
<accession>A0A448KNA0</accession>
<dbReference type="PROSITE" id="PS51208">
    <property type="entry name" value="AUTOTRANSPORTER"/>
    <property type="match status" value="1"/>
</dbReference>
<feature type="domain" description="Autotransporter" evidence="1">
    <location>
        <begin position="680"/>
        <end position="956"/>
    </location>
</feature>
<evidence type="ECO:0000259" key="1">
    <source>
        <dbReference type="PROSITE" id="PS51208"/>
    </source>
</evidence>
<organism evidence="2 3">
    <name type="scientific">Campylobacter upsaliensis</name>
    <dbReference type="NCBI Taxonomy" id="28080"/>
    <lineage>
        <taxon>Bacteria</taxon>
        <taxon>Pseudomonadati</taxon>
        <taxon>Campylobacterota</taxon>
        <taxon>Epsilonproteobacteria</taxon>
        <taxon>Campylobacterales</taxon>
        <taxon>Campylobacteraceae</taxon>
        <taxon>Campylobacter</taxon>
    </lineage>
</organism>
<dbReference type="SMART" id="SM00869">
    <property type="entry name" value="Autotransporter"/>
    <property type="match status" value="1"/>
</dbReference>
<gene>
    <name evidence="2" type="ORF">NCTC11541_00905</name>
</gene>
<dbReference type="AlphaFoldDB" id="A0A448KNA0"/>
<dbReference type="Proteomes" id="UP000278157">
    <property type="component" value="Chromosome"/>
</dbReference>
<dbReference type="RefSeq" id="WP_126361512.1">
    <property type="nucleotide sequence ID" value="NZ_LR134372.1"/>
</dbReference>
<proteinExistence type="predicted"/>
<dbReference type="OrthoDB" id="5365075at2"/>
<dbReference type="EMBL" id="LR134372">
    <property type="protein sequence ID" value="VEG84868.1"/>
    <property type="molecule type" value="Genomic_DNA"/>
</dbReference>
<dbReference type="InterPro" id="IPR036709">
    <property type="entry name" value="Autotransporte_beta_dom_sf"/>
</dbReference>
<dbReference type="InterPro" id="IPR005546">
    <property type="entry name" value="Autotransporte_beta"/>
</dbReference>
<keyword evidence="2" id="KW-0449">Lipoprotein</keyword>
<evidence type="ECO:0000313" key="2">
    <source>
        <dbReference type="EMBL" id="VEG84868.1"/>
    </source>
</evidence>
<name>A0A448KNA0_CAMUP</name>
<sequence length="956" mass="102650">MLFCNQQGIQNLPQSRLDSHSFKSRLIPSFLALSVITALYSPLQAAWVHNKPDGSSQNGNDLTISNGGTVNDKNWIFYTNNNSAGTLTINAKLTANASGGAGGGVSVSRNTRVNGITIGSNGGITVADNKKQSIRNEGTINNFTNSGTIDKGYMLNLGTINDFTNNGTINDFTNSESITNLTNTGTIGALYNQEGLITGTFNNQGTIKQLWLMNGHYNQESTISNLTNTGTIDSINLYYNRAKLTLNNQSGTIKTIENNGGNATLNGTNGTINTFQQNNGTSTLNNGTITTLNQNGGSTTINNNAKVSTLYNRGGNLTNQGGTISTLNNMNTITNQSGTITTLNNNGSGNVMNTGGTITTLNNNNANASVTNQSGTIATLTNTSGRVMNTGGTITMLNNTGGNVNNQGSIQTYTQEGGNTMQSGGTIQTLTQKGGNFTYQGGTIGSLKQEGGSFNNLQQNISLFTTQGGSLNNYQGTIENLKITSGDFELNNMQQGRIANIEIGGNGKININDNMNIGYNNGISTFRIASGAAPTLNFGEVRTATTAQETYATVKLVDTNNANTTQAKVAIDKLTIALVSEDTQIGKSVSLANSVSGAANTGVGNVYVKSADFSQDLKQSGFYGKFNAQTQTIDTRFNANLGAAGLFSQAFINQLGRRSLLFDSFLNEASRASLRYKRTQPDTNFDIFVRPYYSKIKTDLADIPEKADGTSSGILAGGHTYFDNSLLMLYGAVEKNKTHLADDVFNFDSDTFLLGSKYSIELAQSHIGQLFGGVDIRGSYTKADLEREPVSGFKSQGDAKNYAYDARVFLASIIYYNLQDHSQYLTPQIGIGHTGAKLKGFDMKGNKLAYKESLDDMTYGITYATASLNWFKRKDNVAIQLDGGVRVNLNNEIDTQTKINNQNFTNHFETSKYYSQLGGAFMWINPYGVDVSLGYKFLFGESATSHTASLRLHKTF</sequence>
<protein>
    <submittedName>
        <fullName evidence="2">Lipoprotein</fullName>
    </submittedName>
</protein>